<dbReference type="InterPro" id="IPR011990">
    <property type="entry name" value="TPR-like_helical_dom_sf"/>
</dbReference>
<dbReference type="PROSITE" id="PS51375">
    <property type="entry name" value="PPR"/>
    <property type="match status" value="2"/>
</dbReference>
<proteinExistence type="inferred from homology"/>
<dbReference type="EMBL" id="JACGWM010000004">
    <property type="protein sequence ID" value="KAL0377026.1"/>
    <property type="molecule type" value="Genomic_DNA"/>
</dbReference>
<feature type="repeat" description="PPR" evidence="3">
    <location>
        <begin position="62"/>
        <end position="96"/>
    </location>
</feature>
<keyword evidence="2" id="KW-0677">Repeat</keyword>
<evidence type="ECO:0000256" key="2">
    <source>
        <dbReference type="ARBA" id="ARBA00022737"/>
    </source>
</evidence>
<dbReference type="Gene3D" id="1.25.40.10">
    <property type="entry name" value="Tetratricopeptide repeat domain"/>
    <property type="match status" value="1"/>
</dbReference>
<dbReference type="InterPro" id="IPR002885">
    <property type="entry name" value="PPR_rpt"/>
</dbReference>
<dbReference type="Pfam" id="PF13041">
    <property type="entry name" value="PPR_2"/>
    <property type="match status" value="1"/>
</dbReference>
<dbReference type="NCBIfam" id="TIGR00756">
    <property type="entry name" value="PPR"/>
    <property type="match status" value="2"/>
</dbReference>
<name>A0AAW2RB55_9LAMI</name>
<dbReference type="InterPro" id="IPR050667">
    <property type="entry name" value="PPR-containing_protein"/>
</dbReference>
<reference evidence="4" key="2">
    <citation type="journal article" date="2024" name="Plant">
        <title>Genomic evolution and insights into agronomic trait innovations of Sesamum species.</title>
        <authorList>
            <person name="Miao H."/>
            <person name="Wang L."/>
            <person name="Qu L."/>
            <person name="Liu H."/>
            <person name="Sun Y."/>
            <person name="Le M."/>
            <person name="Wang Q."/>
            <person name="Wei S."/>
            <person name="Zheng Y."/>
            <person name="Lin W."/>
            <person name="Duan Y."/>
            <person name="Cao H."/>
            <person name="Xiong S."/>
            <person name="Wang X."/>
            <person name="Wei L."/>
            <person name="Li C."/>
            <person name="Ma Q."/>
            <person name="Ju M."/>
            <person name="Zhao R."/>
            <person name="Li G."/>
            <person name="Mu C."/>
            <person name="Tian Q."/>
            <person name="Mei H."/>
            <person name="Zhang T."/>
            <person name="Gao T."/>
            <person name="Zhang H."/>
        </authorList>
    </citation>
    <scope>NUCLEOTIDE SEQUENCE</scope>
    <source>
        <strain evidence="4">KEN8</strain>
    </source>
</reference>
<comment type="similarity">
    <text evidence="1">Belongs to the PPR family. P subfamily.</text>
</comment>
<evidence type="ECO:0008006" key="5">
    <source>
        <dbReference type="Google" id="ProtNLM"/>
    </source>
</evidence>
<evidence type="ECO:0000256" key="3">
    <source>
        <dbReference type="PROSITE-ProRule" id="PRU00708"/>
    </source>
</evidence>
<dbReference type="AlphaFoldDB" id="A0AAW2RB55"/>
<evidence type="ECO:0000313" key="4">
    <source>
        <dbReference type="EMBL" id="KAL0377026.1"/>
    </source>
</evidence>
<dbReference type="PANTHER" id="PTHR47939">
    <property type="entry name" value="MEMBRANE-ASSOCIATED SALT-INDUCIBLE PROTEIN-LIKE"/>
    <property type="match status" value="1"/>
</dbReference>
<organism evidence="4">
    <name type="scientific">Sesamum calycinum</name>
    <dbReference type="NCBI Taxonomy" id="2727403"/>
    <lineage>
        <taxon>Eukaryota</taxon>
        <taxon>Viridiplantae</taxon>
        <taxon>Streptophyta</taxon>
        <taxon>Embryophyta</taxon>
        <taxon>Tracheophyta</taxon>
        <taxon>Spermatophyta</taxon>
        <taxon>Magnoliopsida</taxon>
        <taxon>eudicotyledons</taxon>
        <taxon>Gunneridae</taxon>
        <taxon>Pentapetalae</taxon>
        <taxon>asterids</taxon>
        <taxon>lamiids</taxon>
        <taxon>Lamiales</taxon>
        <taxon>Pedaliaceae</taxon>
        <taxon>Sesamum</taxon>
    </lineage>
</organism>
<accession>A0AAW2RB55</accession>
<dbReference type="PANTHER" id="PTHR47939:SF1">
    <property type="entry name" value="OS04G0684500 PROTEIN"/>
    <property type="match status" value="1"/>
</dbReference>
<evidence type="ECO:0000256" key="1">
    <source>
        <dbReference type="ARBA" id="ARBA00007626"/>
    </source>
</evidence>
<sequence>MDYARMENLRLQEIFFNGIPSKGLQPSIHMYKTITGLLCEEGIIEEAKCLLKEMEKSGCAPDSVTYEVIIKGLLNRNEFSEAKAFLDEMRRRGLSLNSSEAMNIDLGAVAR</sequence>
<protein>
    <recommendedName>
        <fullName evidence="5">Pentatricopeptide repeat-containing protein</fullName>
    </recommendedName>
</protein>
<gene>
    <name evidence="4" type="ORF">Scaly_0820200</name>
</gene>
<reference evidence="4" key="1">
    <citation type="submission" date="2020-06" db="EMBL/GenBank/DDBJ databases">
        <authorList>
            <person name="Li T."/>
            <person name="Hu X."/>
            <person name="Zhang T."/>
            <person name="Song X."/>
            <person name="Zhang H."/>
            <person name="Dai N."/>
            <person name="Sheng W."/>
            <person name="Hou X."/>
            <person name="Wei L."/>
        </authorList>
    </citation>
    <scope>NUCLEOTIDE SEQUENCE</scope>
    <source>
        <strain evidence="4">KEN8</strain>
        <tissue evidence="4">Leaf</tissue>
    </source>
</reference>
<feature type="repeat" description="PPR" evidence="3">
    <location>
        <begin position="27"/>
        <end position="61"/>
    </location>
</feature>
<comment type="caution">
    <text evidence="4">The sequence shown here is derived from an EMBL/GenBank/DDBJ whole genome shotgun (WGS) entry which is preliminary data.</text>
</comment>